<reference evidence="4 5" key="1">
    <citation type="submission" date="2014-06" db="EMBL/GenBank/DDBJ databases">
        <title>Draft genome sequence of Bacillus manliponensis JCM 15802 (MCCC 1A00708).</title>
        <authorList>
            <person name="Lai Q."/>
            <person name="Liu Y."/>
            <person name="Shao Z."/>
        </authorList>
    </citation>
    <scope>NUCLEOTIDE SEQUENCE [LARGE SCALE GENOMIC DNA]</scope>
    <source>
        <strain evidence="4 5">JCM 15802</strain>
    </source>
</reference>
<keyword evidence="5" id="KW-1185">Reference proteome</keyword>
<dbReference type="Pfam" id="PF04235">
    <property type="entry name" value="DUF418"/>
    <property type="match status" value="1"/>
</dbReference>
<dbReference type="InterPro" id="IPR052529">
    <property type="entry name" value="Bact_Transport_Assoc"/>
</dbReference>
<feature type="transmembrane region" description="Helical" evidence="1">
    <location>
        <begin position="313"/>
        <end position="332"/>
    </location>
</feature>
<feature type="transmembrane region" description="Helical" evidence="1">
    <location>
        <begin position="273"/>
        <end position="292"/>
    </location>
</feature>
<feature type="transmembrane region" description="Helical" evidence="1">
    <location>
        <begin position="87"/>
        <end position="103"/>
    </location>
</feature>
<accession>A0A073KG03</accession>
<evidence type="ECO:0000313" key="4">
    <source>
        <dbReference type="EMBL" id="KEK21238.1"/>
    </source>
</evidence>
<protein>
    <recommendedName>
        <fullName evidence="6">DUF418 domain-containing protein</fullName>
    </recommendedName>
</protein>
<dbReference type="RefSeq" id="WP_034634880.1">
    <property type="nucleotide sequence ID" value="NZ_CBCSJC010000002.1"/>
</dbReference>
<dbReference type="AlphaFoldDB" id="A0A073KG03"/>
<keyword evidence="1" id="KW-0812">Transmembrane</keyword>
<feature type="transmembrane region" description="Helical" evidence="1">
    <location>
        <begin position="109"/>
        <end position="128"/>
    </location>
</feature>
<evidence type="ECO:0000259" key="2">
    <source>
        <dbReference type="Pfam" id="PF04235"/>
    </source>
</evidence>
<feature type="transmembrane region" description="Helical" evidence="1">
    <location>
        <begin position="12"/>
        <end position="30"/>
    </location>
</feature>
<dbReference type="eggNOG" id="COG2311">
    <property type="taxonomic scope" value="Bacteria"/>
</dbReference>
<comment type="caution">
    <text evidence="4">The sequence shown here is derived from an EMBL/GenBank/DDBJ whole genome shotgun (WGS) entry which is preliminary data.</text>
</comment>
<feature type="domain" description="DUF418" evidence="2">
    <location>
        <begin position="225"/>
        <end position="378"/>
    </location>
</feature>
<evidence type="ECO:0000259" key="3">
    <source>
        <dbReference type="Pfam" id="PF07786"/>
    </source>
</evidence>
<organism evidence="4 5">
    <name type="scientific">Bacillus manliponensis</name>
    <dbReference type="NCBI Taxonomy" id="574376"/>
    <lineage>
        <taxon>Bacteria</taxon>
        <taxon>Bacillati</taxon>
        <taxon>Bacillota</taxon>
        <taxon>Bacilli</taxon>
        <taxon>Bacillales</taxon>
        <taxon>Bacillaceae</taxon>
        <taxon>Bacillus</taxon>
        <taxon>Bacillus cereus group</taxon>
    </lineage>
</organism>
<feature type="transmembrane region" description="Helical" evidence="1">
    <location>
        <begin position="201"/>
        <end position="223"/>
    </location>
</feature>
<dbReference type="PANTHER" id="PTHR30590:SF2">
    <property type="entry name" value="INNER MEMBRANE PROTEIN"/>
    <property type="match status" value="1"/>
</dbReference>
<feature type="transmembrane region" description="Helical" evidence="1">
    <location>
        <begin position="338"/>
        <end position="359"/>
    </location>
</feature>
<dbReference type="OrthoDB" id="9807744at2"/>
<dbReference type="PANTHER" id="PTHR30590">
    <property type="entry name" value="INNER MEMBRANE PROTEIN"/>
    <property type="match status" value="1"/>
</dbReference>
<feature type="transmembrane region" description="Helical" evidence="1">
    <location>
        <begin position="135"/>
        <end position="153"/>
    </location>
</feature>
<keyword evidence="1" id="KW-1133">Transmembrane helix</keyword>
<evidence type="ECO:0000256" key="1">
    <source>
        <dbReference type="SAM" id="Phobius"/>
    </source>
</evidence>
<feature type="transmembrane region" description="Helical" evidence="1">
    <location>
        <begin position="243"/>
        <end position="261"/>
    </location>
</feature>
<dbReference type="EMBL" id="JOTN01000001">
    <property type="protein sequence ID" value="KEK21238.1"/>
    <property type="molecule type" value="Genomic_DNA"/>
</dbReference>
<dbReference type="InterPro" id="IPR007349">
    <property type="entry name" value="DUF418"/>
</dbReference>
<dbReference type="InterPro" id="IPR012429">
    <property type="entry name" value="HGSNAT_cat"/>
</dbReference>
<feature type="transmembrane region" description="Helical" evidence="1">
    <location>
        <begin position="50"/>
        <end position="75"/>
    </location>
</feature>
<dbReference type="Pfam" id="PF07786">
    <property type="entry name" value="HGSNAT_cat"/>
    <property type="match status" value="1"/>
</dbReference>
<evidence type="ECO:0000313" key="5">
    <source>
        <dbReference type="Proteomes" id="UP000027822"/>
    </source>
</evidence>
<sequence length="389" mass="44808">MNQRIEAIDAVRGFALFGILLVNMTFFQFGMAASKQLPYTFKSFDQGADWFIQFFGSGNFISLFSFLFGVSIIMLQSSVLKKEKRFFPVYTRRIIILLILGYLHVTFIWIGDILFSYGLMGIFLAVFINRKPKTLLIWSCILLTFTMLLTYPYEPETNMVEDFAAYIEKEQHIHETGTYVDHVIFRATETPFQSMDTSGPFTMLIISLFAIITVAPIFLLGMYVAKKGWLFQIDKHISFTKKVWLTTGIFSFSIKISALLVEHPILVMLKDSVTHFTMALFYATSIILLIHAKKAPRLFKYMANMGKMSVSNYLTQSIIATTIFYAYGLGLFGDIGLFFGIVLTIVIYVIQLVVSTYWLKKFRMGPVEYVWRLGTYWKKPTFRKKSEVS</sequence>
<dbReference type="Proteomes" id="UP000027822">
    <property type="component" value="Unassembled WGS sequence"/>
</dbReference>
<proteinExistence type="predicted"/>
<dbReference type="STRING" id="574376.BAMA_00245"/>
<name>A0A073KG03_9BACI</name>
<feature type="domain" description="Heparan-alpha-glucosaminide N-acetyltransferase catalytic" evidence="3">
    <location>
        <begin position="4"/>
        <end position="153"/>
    </location>
</feature>
<gene>
    <name evidence="4" type="ORF">BAMA_00245</name>
</gene>
<evidence type="ECO:0008006" key="6">
    <source>
        <dbReference type="Google" id="ProtNLM"/>
    </source>
</evidence>
<keyword evidence="1" id="KW-0472">Membrane</keyword>